<dbReference type="AlphaFoldDB" id="A0AAN9IJ98"/>
<name>A0AAN9IJ98_CROPI</name>
<keyword evidence="3" id="KW-1185">Reference proteome</keyword>
<proteinExistence type="predicted"/>
<evidence type="ECO:0000313" key="3">
    <source>
        <dbReference type="Proteomes" id="UP001372338"/>
    </source>
</evidence>
<comment type="caution">
    <text evidence="2">The sequence shown here is derived from an EMBL/GenBank/DDBJ whole genome shotgun (WGS) entry which is preliminary data.</text>
</comment>
<accession>A0AAN9IJ98</accession>
<feature type="region of interest" description="Disordered" evidence="1">
    <location>
        <begin position="20"/>
        <end position="40"/>
    </location>
</feature>
<evidence type="ECO:0000313" key="2">
    <source>
        <dbReference type="EMBL" id="KAK7274556.1"/>
    </source>
</evidence>
<reference evidence="2 3" key="1">
    <citation type="submission" date="2024-01" db="EMBL/GenBank/DDBJ databases">
        <title>The genomes of 5 underutilized Papilionoideae crops provide insights into root nodulation and disease resistanc.</title>
        <authorList>
            <person name="Yuan L."/>
        </authorList>
    </citation>
    <scope>NUCLEOTIDE SEQUENCE [LARGE SCALE GENOMIC DNA]</scope>
    <source>
        <strain evidence="2">ZHUSHIDOU_FW_LH</strain>
        <tissue evidence="2">Leaf</tissue>
    </source>
</reference>
<protein>
    <submittedName>
        <fullName evidence="2">Uncharacterized protein</fullName>
    </submittedName>
</protein>
<feature type="compositionally biased region" description="Polar residues" evidence="1">
    <location>
        <begin position="20"/>
        <end position="29"/>
    </location>
</feature>
<organism evidence="2 3">
    <name type="scientific">Crotalaria pallida</name>
    <name type="common">Smooth rattlebox</name>
    <name type="synonym">Crotalaria striata</name>
    <dbReference type="NCBI Taxonomy" id="3830"/>
    <lineage>
        <taxon>Eukaryota</taxon>
        <taxon>Viridiplantae</taxon>
        <taxon>Streptophyta</taxon>
        <taxon>Embryophyta</taxon>
        <taxon>Tracheophyta</taxon>
        <taxon>Spermatophyta</taxon>
        <taxon>Magnoliopsida</taxon>
        <taxon>eudicotyledons</taxon>
        <taxon>Gunneridae</taxon>
        <taxon>Pentapetalae</taxon>
        <taxon>rosids</taxon>
        <taxon>fabids</taxon>
        <taxon>Fabales</taxon>
        <taxon>Fabaceae</taxon>
        <taxon>Papilionoideae</taxon>
        <taxon>50 kb inversion clade</taxon>
        <taxon>genistoids sensu lato</taxon>
        <taxon>core genistoids</taxon>
        <taxon>Crotalarieae</taxon>
        <taxon>Crotalaria</taxon>
    </lineage>
</organism>
<sequence>MTFRSFYPIHYGGLPISATAESSHTSQSRRPLRSHTPSFHRPLLRSPIAVPFRVRVPSSLRRRHGLPLSLRHPVRVRYFGLLLLSPFSFADLNPKLLTFILVTSIAAQHPTVSGEAAHILFIY</sequence>
<gene>
    <name evidence="2" type="ORF">RIF29_15652</name>
</gene>
<evidence type="ECO:0000256" key="1">
    <source>
        <dbReference type="SAM" id="MobiDB-lite"/>
    </source>
</evidence>
<dbReference type="Proteomes" id="UP001372338">
    <property type="component" value="Unassembled WGS sequence"/>
</dbReference>
<dbReference type="EMBL" id="JAYWIO010000003">
    <property type="protein sequence ID" value="KAK7274556.1"/>
    <property type="molecule type" value="Genomic_DNA"/>
</dbReference>